<proteinExistence type="predicted"/>
<evidence type="ECO:0008006" key="3">
    <source>
        <dbReference type="Google" id="ProtNLM"/>
    </source>
</evidence>
<evidence type="ECO:0000313" key="2">
    <source>
        <dbReference type="Proteomes" id="UP000886998"/>
    </source>
</evidence>
<dbReference type="EMBL" id="BMAV01026038">
    <property type="protein sequence ID" value="GFS46791.1"/>
    <property type="molecule type" value="Genomic_DNA"/>
</dbReference>
<evidence type="ECO:0000313" key="1">
    <source>
        <dbReference type="EMBL" id="GFS46791.1"/>
    </source>
</evidence>
<sequence>MDKVVKLTQIIKDSFHPKQSTLAVLVDFKAAYDKVWRRRMLHKLKKQAGKLFHWLQSFLSPAQHLMQVSKCSLETGLASGNSFYLSSLQHHDRRPRGSHSKGLRSFLPLLC</sequence>
<protein>
    <recommendedName>
        <fullName evidence="3">Reverse transcriptase domain-containing protein</fullName>
    </recommendedName>
</protein>
<accession>A0A8X6IHX1</accession>
<name>A0A8X6IHX1_9ARAC</name>
<keyword evidence="2" id="KW-1185">Reference proteome</keyword>
<dbReference type="OrthoDB" id="6429725at2759"/>
<dbReference type="AlphaFoldDB" id="A0A8X6IHX1"/>
<dbReference type="Proteomes" id="UP000886998">
    <property type="component" value="Unassembled WGS sequence"/>
</dbReference>
<gene>
    <name evidence="1" type="ORF">TNIN_95511</name>
</gene>
<organism evidence="1 2">
    <name type="scientific">Trichonephila inaurata madagascariensis</name>
    <dbReference type="NCBI Taxonomy" id="2747483"/>
    <lineage>
        <taxon>Eukaryota</taxon>
        <taxon>Metazoa</taxon>
        <taxon>Ecdysozoa</taxon>
        <taxon>Arthropoda</taxon>
        <taxon>Chelicerata</taxon>
        <taxon>Arachnida</taxon>
        <taxon>Araneae</taxon>
        <taxon>Araneomorphae</taxon>
        <taxon>Entelegynae</taxon>
        <taxon>Araneoidea</taxon>
        <taxon>Nephilidae</taxon>
        <taxon>Trichonephila</taxon>
        <taxon>Trichonephila inaurata</taxon>
    </lineage>
</organism>
<reference evidence="1" key="1">
    <citation type="submission" date="2020-08" db="EMBL/GenBank/DDBJ databases">
        <title>Multicomponent nature underlies the extraordinary mechanical properties of spider dragline silk.</title>
        <authorList>
            <person name="Kono N."/>
            <person name="Nakamura H."/>
            <person name="Mori M."/>
            <person name="Yoshida Y."/>
            <person name="Ohtoshi R."/>
            <person name="Malay A.D."/>
            <person name="Moran D.A.P."/>
            <person name="Tomita M."/>
            <person name="Numata K."/>
            <person name="Arakawa K."/>
        </authorList>
    </citation>
    <scope>NUCLEOTIDE SEQUENCE</scope>
</reference>
<comment type="caution">
    <text evidence="1">The sequence shown here is derived from an EMBL/GenBank/DDBJ whole genome shotgun (WGS) entry which is preliminary data.</text>
</comment>